<dbReference type="PRINTS" id="PR00081">
    <property type="entry name" value="GDHRDH"/>
</dbReference>
<evidence type="ECO:0000256" key="5">
    <source>
        <dbReference type="SAM" id="MobiDB-lite"/>
    </source>
</evidence>
<accession>A0A8H3IAA5</accession>
<dbReference type="Gene3D" id="3.40.50.720">
    <property type="entry name" value="NAD(P)-binding Rossmann-like Domain"/>
    <property type="match status" value="1"/>
</dbReference>
<proteinExistence type="inferred from homology"/>
<comment type="caution">
    <text evidence="6">The sequence shown here is derived from an EMBL/GenBank/DDBJ whole genome shotgun (WGS) entry which is preliminary data.</text>
</comment>
<dbReference type="AlphaFoldDB" id="A0A8H3IAA5"/>
<dbReference type="InterPro" id="IPR002347">
    <property type="entry name" value="SDR_fam"/>
</dbReference>
<dbReference type="PANTHER" id="PTHR24322:SF736">
    <property type="entry name" value="RETINOL DEHYDROGENASE 10"/>
    <property type="match status" value="1"/>
</dbReference>
<dbReference type="OrthoDB" id="5840532at2759"/>
<protein>
    <recommendedName>
        <fullName evidence="8">NAD(P)-binding protein</fullName>
    </recommendedName>
</protein>
<dbReference type="EMBL" id="CAJPDT010000026">
    <property type="protein sequence ID" value="CAF9920737.1"/>
    <property type="molecule type" value="Genomic_DNA"/>
</dbReference>
<comment type="similarity">
    <text evidence="1 4">Belongs to the short-chain dehydrogenases/reductases (SDR) family.</text>
</comment>
<evidence type="ECO:0000256" key="2">
    <source>
        <dbReference type="ARBA" id="ARBA00022857"/>
    </source>
</evidence>
<dbReference type="GO" id="GO:0016616">
    <property type="term" value="F:oxidoreductase activity, acting on the CH-OH group of donors, NAD or NADP as acceptor"/>
    <property type="evidence" value="ECO:0007669"/>
    <property type="project" value="TreeGrafter"/>
</dbReference>
<dbReference type="SUPFAM" id="SSF51735">
    <property type="entry name" value="NAD(P)-binding Rossmann-fold domains"/>
    <property type="match status" value="1"/>
</dbReference>
<keyword evidence="3" id="KW-0560">Oxidoreductase</keyword>
<name>A0A8H3IAA5_9LECA</name>
<dbReference type="PROSITE" id="PS00061">
    <property type="entry name" value="ADH_SHORT"/>
    <property type="match status" value="1"/>
</dbReference>
<dbReference type="Proteomes" id="UP000664534">
    <property type="component" value="Unassembled WGS sequence"/>
</dbReference>
<keyword evidence="2" id="KW-0521">NADP</keyword>
<evidence type="ECO:0000313" key="6">
    <source>
        <dbReference type="EMBL" id="CAF9920737.1"/>
    </source>
</evidence>
<dbReference type="InterPro" id="IPR020904">
    <property type="entry name" value="Sc_DH/Rdtase_CS"/>
</dbReference>
<feature type="compositionally biased region" description="Polar residues" evidence="5">
    <location>
        <begin position="1"/>
        <end position="16"/>
    </location>
</feature>
<evidence type="ECO:0000256" key="3">
    <source>
        <dbReference type="ARBA" id="ARBA00023002"/>
    </source>
</evidence>
<dbReference type="InterPro" id="IPR036291">
    <property type="entry name" value="NAD(P)-bd_dom_sf"/>
</dbReference>
<evidence type="ECO:0000256" key="4">
    <source>
        <dbReference type="RuleBase" id="RU000363"/>
    </source>
</evidence>
<evidence type="ECO:0000313" key="7">
    <source>
        <dbReference type="Proteomes" id="UP000664534"/>
    </source>
</evidence>
<feature type="region of interest" description="Disordered" evidence="5">
    <location>
        <begin position="1"/>
        <end position="25"/>
    </location>
</feature>
<keyword evidence="7" id="KW-1185">Reference proteome</keyword>
<organism evidence="6 7">
    <name type="scientific">Imshaugia aleurites</name>
    <dbReference type="NCBI Taxonomy" id="172621"/>
    <lineage>
        <taxon>Eukaryota</taxon>
        <taxon>Fungi</taxon>
        <taxon>Dikarya</taxon>
        <taxon>Ascomycota</taxon>
        <taxon>Pezizomycotina</taxon>
        <taxon>Lecanoromycetes</taxon>
        <taxon>OSLEUM clade</taxon>
        <taxon>Lecanoromycetidae</taxon>
        <taxon>Lecanorales</taxon>
        <taxon>Lecanorineae</taxon>
        <taxon>Parmeliaceae</taxon>
        <taxon>Imshaugia</taxon>
    </lineage>
</organism>
<evidence type="ECO:0008006" key="8">
    <source>
        <dbReference type="Google" id="ProtNLM"/>
    </source>
</evidence>
<sequence length="378" mass="40146">MASAPPTISRSNNNTRPTPHSPPLPPPHGPLTLDLLIHVLSRTLFHPFLAALLPLCLRALAAPYNSTSFILTSAFAACVCSYSVLQGVSARIAYGAPREVDWEGEVVVVTGGVGGLGGCLAEIFALRGVGVAVLDVGVSGAKGGGLVDGGEREGVRYYYCDVGDYEQVERTWGRVVRDVGTPTVLVNNAAVVSGKGVMEQSREELERTFRVNTLSHYHLNKLFLRPMLETSSRGGTIVTVSSVLGYQGVAHLSAYTASKAALLAYHASLATELALIAPRVKTILVATGQLDTQMFGNVKLRGWLRNFFAPVVAAGEVAVKIVGLIDRGEGGVVSEPAYARWIAWLGVLPVGLQRLVKRWAGTDDAFAGNVSKNSKDAR</sequence>
<evidence type="ECO:0000256" key="1">
    <source>
        <dbReference type="ARBA" id="ARBA00006484"/>
    </source>
</evidence>
<dbReference type="PRINTS" id="PR00080">
    <property type="entry name" value="SDRFAMILY"/>
</dbReference>
<dbReference type="Pfam" id="PF00106">
    <property type="entry name" value="adh_short"/>
    <property type="match status" value="1"/>
</dbReference>
<reference evidence="6" key="1">
    <citation type="submission" date="2021-03" db="EMBL/GenBank/DDBJ databases">
        <authorList>
            <person name="Tagirdzhanova G."/>
        </authorList>
    </citation>
    <scope>NUCLEOTIDE SEQUENCE</scope>
</reference>
<gene>
    <name evidence="6" type="ORF">IMSHALPRED_004988</name>
</gene>
<dbReference type="PANTHER" id="PTHR24322">
    <property type="entry name" value="PKSB"/>
    <property type="match status" value="1"/>
</dbReference>